<dbReference type="InterPro" id="IPR029044">
    <property type="entry name" value="Nucleotide-diphossugar_trans"/>
</dbReference>
<protein>
    <recommendedName>
        <fullName evidence="6">Translation initiation factor eIF2B subunit epsilon</fullName>
    </recommendedName>
    <alternativeName>
        <fullName evidence="7">eIF2B GDP-GTP exchange factor subunit epsilon</fullName>
    </alternativeName>
</protein>
<keyword evidence="5" id="KW-0648">Protein biosynthesis</keyword>
<gene>
    <name evidence="11" type="ORF">LANO_0G07360G</name>
</gene>
<dbReference type="FunFam" id="3.90.550.10:FF:000066">
    <property type="entry name" value="Translation initiation factor eIF-2B subunit epsilon"/>
    <property type="match status" value="1"/>
</dbReference>
<dbReference type="Pfam" id="PF02020">
    <property type="entry name" value="W2"/>
    <property type="match status" value="1"/>
</dbReference>
<evidence type="ECO:0000256" key="2">
    <source>
        <dbReference type="ARBA" id="ARBA00007878"/>
    </source>
</evidence>
<dbReference type="GO" id="GO:0005085">
    <property type="term" value="F:guanyl-nucleotide exchange factor activity"/>
    <property type="evidence" value="ECO:0007669"/>
    <property type="project" value="InterPro"/>
</dbReference>
<dbReference type="SUPFAM" id="SSF51161">
    <property type="entry name" value="Trimeric LpxA-like enzymes"/>
    <property type="match status" value="1"/>
</dbReference>
<proteinExistence type="inferred from homology"/>
<dbReference type="GO" id="GO:0005829">
    <property type="term" value="C:cytosol"/>
    <property type="evidence" value="ECO:0007669"/>
    <property type="project" value="UniProtKB-SubCell"/>
</dbReference>
<dbReference type="Gene3D" id="1.25.40.180">
    <property type="match status" value="1"/>
</dbReference>
<feature type="domain" description="W2" evidence="10">
    <location>
        <begin position="548"/>
        <end position="719"/>
    </location>
</feature>
<evidence type="ECO:0000256" key="8">
    <source>
        <dbReference type="ARBA" id="ARBA00046432"/>
    </source>
</evidence>
<dbReference type="FunFam" id="1.25.40.180:FF:000022">
    <property type="entry name" value="Translation initiation factor eIF-2B epsilon subunit"/>
    <property type="match status" value="1"/>
</dbReference>
<organism evidence="11 12">
    <name type="scientific">Lachancea nothofagi CBS 11611</name>
    <dbReference type="NCBI Taxonomy" id="1266666"/>
    <lineage>
        <taxon>Eukaryota</taxon>
        <taxon>Fungi</taxon>
        <taxon>Dikarya</taxon>
        <taxon>Ascomycota</taxon>
        <taxon>Saccharomycotina</taxon>
        <taxon>Saccharomycetes</taxon>
        <taxon>Saccharomycetales</taxon>
        <taxon>Saccharomycetaceae</taxon>
        <taxon>Lachancea</taxon>
    </lineage>
</organism>
<dbReference type="InterPro" id="IPR011004">
    <property type="entry name" value="Trimer_LpxA-like_sf"/>
</dbReference>
<dbReference type="InterPro" id="IPR044123">
    <property type="entry name" value="W2_eIF2B_epsilon"/>
</dbReference>
<dbReference type="Proteomes" id="UP000189911">
    <property type="component" value="Chromosome G"/>
</dbReference>
<dbReference type="CDD" id="cd11558">
    <property type="entry name" value="W2_eIF2B_epsilon"/>
    <property type="match status" value="1"/>
</dbReference>
<evidence type="ECO:0000256" key="5">
    <source>
        <dbReference type="ARBA" id="ARBA00022917"/>
    </source>
</evidence>
<dbReference type="InterPro" id="IPR051956">
    <property type="entry name" value="eIF2B_epsilon"/>
</dbReference>
<evidence type="ECO:0000256" key="4">
    <source>
        <dbReference type="ARBA" id="ARBA00022540"/>
    </source>
</evidence>
<dbReference type="SUPFAM" id="SSF48371">
    <property type="entry name" value="ARM repeat"/>
    <property type="match status" value="1"/>
</dbReference>
<dbReference type="EMBL" id="LT598453">
    <property type="protein sequence ID" value="SCV03969.1"/>
    <property type="molecule type" value="Genomic_DNA"/>
</dbReference>
<dbReference type="GO" id="GO:0003743">
    <property type="term" value="F:translation initiation factor activity"/>
    <property type="evidence" value="ECO:0007669"/>
    <property type="project" value="UniProtKB-KW"/>
</dbReference>
<dbReference type="CDD" id="cd04197">
    <property type="entry name" value="eIF-2B_epsilon_N"/>
    <property type="match status" value="1"/>
</dbReference>
<dbReference type="SMART" id="SM00515">
    <property type="entry name" value="eIF5C"/>
    <property type="match status" value="1"/>
</dbReference>
<evidence type="ECO:0000313" key="12">
    <source>
        <dbReference type="Proteomes" id="UP000189911"/>
    </source>
</evidence>
<keyword evidence="12" id="KW-1185">Reference proteome</keyword>
<sequence length="728" mass="82210">MSGQKGKAARKAGNSGRKPETVQDERLQAIILTDSFETRFMPLTAVKPRCLLPLANVPLIEYTLEFLAKAGASEVYLMCASHADQISDYIESSKWNMPWSPFRVSTIMSLESRSVGDAMRDLDNRGIITGDFILVSGDLVTNMEFDKALDFHRKKKAEDKDHIVTMCLSKASQFFRTRCHEPAAFILDKSNDKCLYYQDIPPDNSKHKTSLAIDPELLDGVDAFKLRNDLIDCHVDICSPLVPAIFQENFDYQFLRRDFVKGVLTSDLLKKSIYAFITDEYAARVESWQTYDAISQDFIARWCYPMVLNSNLLDDQTYSYESEHIYKEKDVVLAQSCKIGKRTAIGSGSKIGEGTRIENSIIGRNCRIAENIVIKNSYIWDNTTIGSDSVIEHSLVASGVKIGSKVVLNDGCVIGFNVIIDDHMEIPIGTRLSETCVEKQASQFLDSEPYSDDEASESATPLSDAEPALELVGDHGVGYVYDSDDAEDEDNSSVLDRVTNALTYRFDDMYLSDSSISSVGAKHKKKRRMSTNSAYTDREDDYDDDVDYDEEEDFAVEAVATVERAMENNHDLDTALLELNTLRMSINVTYHEVRSATVVALLRRVYHFIETRTLGPKDAVQKVFAQWGQLFKRQAFDQEEFLDLGNLLLEKTVAQGFEKPEFILFSALTCLYDNDILDEDIVYTWWDQVSQDSSYDQAKTLIAKWIDWLKTADEESSSGEDSEESDSE</sequence>
<dbReference type="GO" id="GO:0005851">
    <property type="term" value="C:eukaryotic translation initiation factor 2B complex"/>
    <property type="evidence" value="ECO:0007669"/>
    <property type="project" value="UniProtKB-ARBA"/>
</dbReference>
<evidence type="ECO:0000256" key="9">
    <source>
        <dbReference type="SAM" id="MobiDB-lite"/>
    </source>
</evidence>
<accession>A0A1G4KHN7</accession>
<dbReference type="Pfam" id="PF25084">
    <property type="entry name" value="LbH_EIF2B"/>
    <property type="match status" value="1"/>
</dbReference>
<dbReference type="InterPro" id="IPR005835">
    <property type="entry name" value="NTP_transferase_dom"/>
</dbReference>
<evidence type="ECO:0000256" key="7">
    <source>
        <dbReference type="ARBA" id="ARBA00044345"/>
    </source>
</evidence>
<dbReference type="Pfam" id="PF00483">
    <property type="entry name" value="NTP_transferase"/>
    <property type="match status" value="1"/>
</dbReference>
<dbReference type="OrthoDB" id="424572at2759"/>
<comment type="subunit">
    <text evidence="8">Component of the translation initiation factor 2B (eIF2B) complex which is a heterodecamer of two sets of five different subunits: alpha, beta, gamma, delta and epsilon. Subunits alpha, beta and delta comprise a regulatory subcomplex and subunits epsilon and gamma comprise a catalytic subcomplex. Within the complex, the hexameric regulatory complex resides at the center, with the two heterodimeric catalytic subcomplexes bound on opposite sides.</text>
</comment>
<evidence type="ECO:0000256" key="6">
    <source>
        <dbReference type="ARBA" id="ARBA00044144"/>
    </source>
</evidence>
<dbReference type="CDD" id="cd05787">
    <property type="entry name" value="LbH_eIF2B_epsilon"/>
    <property type="match status" value="1"/>
</dbReference>
<dbReference type="InterPro" id="IPR056764">
    <property type="entry name" value="LbH_EIF2B3/5"/>
</dbReference>
<comment type="subcellular location">
    <subcellularLocation>
        <location evidence="1">Cytoplasm</location>
        <location evidence="1">Cytosol</location>
    </subcellularLocation>
</comment>
<evidence type="ECO:0000256" key="1">
    <source>
        <dbReference type="ARBA" id="ARBA00004514"/>
    </source>
</evidence>
<keyword evidence="4" id="KW-0396">Initiation factor</keyword>
<keyword evidence="3" id="KW-0963">Cytoplasm</keyword>
<feature type="region of interest" description="Disordered" evidence="9">
    <location>
        <begin position="1"/>
        <end position="21"/>
    </location>
</feature>
<dbReference type="PANTHER" id="PTHR45887">
    <property type="entry name" value="TRANSLATION INITIATION FACTOR EIF-2B SUBUNIT EPSILON"/>
    <property type="match status" value="1"/>
</dbReference>
<dbReference type="AlphaFoldDB" id="A0A1G4KHN7"/>
<comment type="similarity">
    <text evidence="2">Belongs to the eIF-2B gamma/epsilon subunits family.</text>
</comment>
<dbReference type="GO" id="GO:0031369">
    <property type="term" value="F:translation initiation factor binding"/>
    <property type="evidence" value="ECO:0007669"/>
    <property type="project" value="InterPro"/>
</dbReference>
<name>A0A1G4KHN7_9SACH</name>
<dbReference type="InterPro" id="IPR035543">
    <property type="entry name" value="eIF-2B_epsilon_N"/>
</dbReference>
<dbReference type="InterPro" id="IPR016024">
    <property type="entry name" value="ARM-type_fold"/>
</dbReference>
<dbReference type="PANTHER" id="PTHR45887:SF1">
    <property type="entry name" value="TRANSLATION INITIATION FACTOR EIF-2B SUBUNIT EPSILON"/>
    <property type="match status" value="1"/>
</dbReference>
<dbReference type="SUPFAM" id="SSF53448">
    <property type="entry name" value="Nucleotide-diphospho-sugar transferases"/>
    <property type="match status" value="1"/>
</dbReference>
<evidence type="ECO:0000256" key="3">
    <source>
        <dbReference type="ARBA" id="ARBA00022490"/>
    </source>
</evidence>
<dbReference type="Gene3D" id="3.90.550.10">
    <property type="entry name" value="Spore Coat Polysaccharide Biosynthesis Protein SpsA, Chain A"/>
    <property type="match status" value="1"/>
</dbReference>
<dbReference type="Gene3D" id="2.160.10.10">
    <property type="entry name" value="Hexapeptide repeat proteins"/>
    <property type="match status" value="1"/>
</dbReference>
<evidence type="ECO:0000313" key="11">
    <source>
        <dbReference type="EMBL" id="SCV03969.1"/>
    </source>
</evidence>
<dbReference type="PROSITE" id="PS51363">
    <property type="entry name" value="W2"/>
    <property type="match status" value="1"/>
</dbReference>
<evidence type="ECO:0000259" key="10">
    <source>
        <dbReference type="PROSITE" id="PS51363"/>
    </source>
</evidence>
<reference evidence="12" key="1">
    <citation type="submission" date="2016-03" db="EMBL/GenBank/DDBJ databases">
        <authorList>
            <person name="Devillers Hugo."/>
        </authorList>
    </citation>
    <scope>NUCLEOTIDE SEQUENCE [LARGE SCALE GENOMIC DNA]</scope>
</reference>
<feature type="region of interest" description="Disordered" evidence="9">
    <location>
        <begin position="444"/>
        <end position="467"/>
    </location>
</feature>
<dbReference type="InterPro" id="IPR003307">
    <property type="entry name" value="W2_domain"/>
</dbReference>